<dbReference type="Proteomes" id="UP000325440">
    <property type="component" value="Unassembled WGS sequence"/>
</dbReference>
<protein>
    <submittedName>
        <fullName evidence="1">Uncharacterized protein</fullName>
    </submittedName>
</protein>
<proteinExistence type="predicted"/>
<keyword evidence="2" id="KW-1185">Reference proteome</keyword>
<evidence type="ECO:0000313" key="1">
    <source>
        <dbReference type="EMBL" id="VVC25506.1"/>
    </source>
</evidence>
<gene>
    <name evidence="1" type="ORF">CINCED_3A016712</name>
</gene>
<dbReference type="AlphaFoldDB" id="A0A5E4M1N2"/>
<reference evidence="1 2" key="1">
    <citation type="submission" date="2019-08" db="EMBL/GenBank/DDBJ databases">
        <authorList>
            <person name="Alioto T."/>
            <person name="Alioto T."/>
            <person name="Gomez Garrido J."/>
        </authorList>
    </citation>
    <scope>NUCLEOTIDE SEQUENCE [LARGE SCALE GENOMIC DNA]</scope>
</reference>
<evidence type="ECO:0000313" key="2">
    <source>
        <dbReference type="Proteomes" id="UP000325440"/>
    </source>
</evidence>
<sequence>MEIARYSSSSSVLQLLHRCGKVQPSSGGSEISSVFPWTKTEALLVSDPHVRSPLADPDNGARVRIAPQVKYYLAVILDRKLNFAAHVNYVAGKSENLAKTAEIGRETMGPSCTRIETPIRRSGGARSNIRCNRVGSPDTPNVILAATLNSDRPFFQQLARTERRPH</sequence>
<organism evidence="1 2">
    <name type="scientific">Cinara cedri</name>
    <dbReference type="NCBI Taxonomy" id="506608"/>
    <lineage>
        <taxon>Eukaryota</taxon>
        <taxon>Metazoa</taxon>
        <taxon>Ecdysozoa</taxon>
        <taxon>Arthropoda</taxon>
        <taxon>Hexapoda</taxon>
        <taxon>Insecta</taxon>
        <taxon>Pterygota</taxon>
        <taxon>Neoptera</taxon>
        <taxon>Paraneoptera</taxon>
        <taxon>Hemiptera</taxon>
        <taxon>Sternorrhyncha</taxon>
        <taxon>Aphidomorpha</taxon>
        <taxon>Aphidoidea</taxon>
        <taxon>Aphididae</taxon>
        <taxon>Lachninae</taxon>
        <taxon>Cinara</taxon>
    </lineage>
</organism>
<accession>A0A5E4M1N2</accession>
<name>A0A5E4M1N2_9HEMI</name>
<dbReference type="EMBL" id="CABPRJ010000014">
    <property type="protein sequence ID" value="VVC25506.1"/>
    <property type="molecule type" value="Genomic_DNA"/>
</dbReference>